<dbReference type="EMBL" id="CP002279">
    <property type="protein sequence ID" value="AEH85350.1"/>
    <property type="molecule type" value="Genomic_DNA"/>
</dbReference>
<dbReference type="AlphaFoldDB" id="F7YA13"/>
<protein>
    <submittedName>
        <fullName evidence="1">Uncharacterized protein</fullName>
    </submittedName>
</protein>
<dbReference type="HOGENOM" id="CLU_2735439_0_0_5"/>
<evidence type="ECO:0000313" key="1">
    <source>
        <dbReference type="EMBL" id="AEH85350.1"/>
    </source>
</evidence>
<gene>
    <name evidence="1" type="ordered locus">Mesop_0858</name>
</gene>
<evidence type="ECO:0000313" key="2">
    <source>
        <dbReference type="Proteomes" id="UP000001623"/>
    </source>
</evidence>
<accession>F7YA13</accession>
<sequence>MDEDLSIQLDNHRTLWLTEISRVTFEAQALDDLGGDGGVFVVLEDSAEGKFDVLAKAASAWAGQTLLTLIAQALSQKPMLSLVR</sequence>
<dbReference type="RefSeq" id="WP_013892091.1">
    <property type="nucleotide sequence ID" value="NC_015675.1"/>
</dbReference>
<organism evidence="1 2">
    <name type="scientific">Mesorhizobium opportunistum (strain LMG 24607 / HAMBI 3007 / WSM2075)</name>
    <dbReference type="NCBI Taxonomy" id="536019"/>
    <lineage>
        <taxon>Bacteria</taxon>
        <taxon>Pseudomonadati</taxon>
        <taxon>Pseudomonadota</taxon>
        <taxon>Alphaproteobacteria</taxon>
        <taxon>Hyphomicrobiales</taxon>
        <taxon>Phyllobacteriaceae</taxon>
        <taxon>Mesorhizobium</taxon>
    </lineage>
</organism>
<proteinExistence type="predicted"/>
<dbReference type="KEGG" id="mop:Mesop_0858"/>
<dbReference type="Proteomes" id="UP000001623">
    <property type="component" value="Chromosome"/>
</dbReference>
<reference evidence="1 2" key="1">
    <citation type="submission" date="2010-10" db="EMBL/GenBank/DDBJ databases">
        <title>Complete sequence of Mesorhizobium opportunistum WSM2075.</title>
        <authorList>
            <consortium name="US DOE Joint Genome Institute"/>
            <person name="Lucas S."/>
            <person name="Copeland A."/>
            <person name="Lapidus A."/>
            <person name="Cheng J.-F."/>
            <person name="Bruce D."/>
            <person name="Goodwin L."/>
            <person name="Pitluck S."/>
            <person name="Chertkov O."/>
            <person name="Misra M."/>
            <person name="Detter J.C."/>
            <person name="Han C."/>
            <person name="Tapia R."/>
            <person name="Land M."/>
            <person name="Hauser L."/>
            <person name="Kyrpides N."/>
            <person name="Ovchinnikova G."/>
            <person name="Mavrommatis K.M."/>
            <person name="Tiwari R.P."/>
            <person name="Howieson J.G."/>
            <person name="O'Hara G.W."/>
            <person name="Nandasena K.G."/>
            <person name="Woyke T."/>
        </authorList>
    </citation>
    <scope>NUCLEOTIDE SEQUENCE [LARGE SCALE GENOMIC DNA]</scope>
    <source>
        <strain evidence="2">LMG 24607 / HAMBI 3007 / WSM2075</strain>
    </source>
</reference>
<name>F7YA13_MESOW</name>